<feature type="compositionally biased region" description="Basic and acidic residues" evidence="1">
    <location>
        <begin position="36"/>
        <end position="50"/>
    </location>
</feature>
<accession>A0AAV7RXB8</accession>
<name>A0AAV7RXB8_PLEWA</name>
<keyword evidence="3" id="KW-1185">Reference proteome</keyword>
<gene>
    <name evidence="2" type="ORF">NDU88_009700</name>
</gene>
<feature type="compositionally biased region" description="Basic and acidic residues" evidence="1">
    <location>
        <begin position="99"/>
        <end position="111"/>
    </location>
</feature>
<dbReference type="Proteomes" id="UP001066276">
    <property type="component" value="Chromosome 5"/>
</dbReference>
<evidence type="ECO:0000313" key="3">
    <source>
        <dbReference type="Proteomes" id="UP001066276"/>
    </source>
</evidence>
<dbReference type="EMBL" id="JANPWB010000009">
    <property type="protein sequence ID" value="KAJ1156984.1"/>
    <property type="molecule type" value="Genomic_DNA"/>
</dbReference>
<feature type="region of interest" description="Disordered" evidence="1">
    <location>
        <begin position="36"/>
        <end position="67"/>
    </location>
</feature>
<dbReference type="AlphaFoldDB" id="A0AAV7RXB8"/>
<evidence type="ECO:0000256" key="1">
    <source>
        <dbReference type="SAM" id="MobiDB-lite"/>
    </source>
</evidence>
<sequence length="121" mass="13881">MVSACREHKIITRKIQLFKKFWNLLSDQHSEYTKISEHTAEESKDEECKGDSSTPGQGARLVDPGLQELSEVTPVPEVDIHCQEDCDVFPFESQSQLEGSHRYDLRAEPKPSQRCQDFLTE</sequence>
<reference evidence="2" key="1">
    <citation type="journal article" date="2022" name="bioRxiv">
        <title>Sequencing and chromosome-scale assembly of the giantPleurodeles waltlgenome.</title>
        <authorList>
            <person name="Brown T."/>
            <person name="Elewa A."/>
            <person name="Iarovenko S."/>
            <person name="Subramanian E."/>
            <person name="Araus A.J."/>
            <person name="Petzold A."/>
            <person name="Susuki M."/>
            <person name="Suzuki K.-i.T."/>
            <person name="Hayashi T."/>
            <person name="Toyoda A."/>
            <person name="Oliveira C."/>
            <person name="Osipova E."/>
            <person name="Leigh N.D."/>
            <person name="Simon A."/>
            <person name="Yun M.H."/>
        </authorList>
    </citation>
    <scope>NUCLEOTIDE SEQUENCE</scope>
    <source>
        <strain evidence="2">20211129_DDA</strain>
        <tissue evidence="2">Liver</tissue>
    </source>
</reference>
<proteinExistence type="predicted"/>
<protein>
    <submittedName>
        <fullName evidence="2">Uncharacterized protein</fullName>
    </submittedName>
</protein>
<feature type="region of interest" description="Disordered" evidence="1">
    <location>
        <begin position="98"/>
        <end position="121"/>
    </location>
</feature>
<organism evidence="2 3">
    <name type="scientific">Pleurodeles waltl</name>
    <name type="common">Iberian ribbed newt</name>
    <dbReference type="NCBI Taxonomy" id="8319"/>
    <lineage>
        <taxon>Eukaryota</taxon>
        <taxon>Metazoa</taxon>
        <taxon>Chordata</taxon>
        <taxon>Craniata</taxon>
        <taxon>Vertebrata</taxon>
        <taxon>Euteleostomi</taxon>
        <taxon>Amphibia</taxon>
        <taxon>Batrachia</taxon>
        <taxon>Caudata</taxon>
        <taxon>Salamandroidea</taxon>
        <taxon>Salamandridae</taxon>
        <taxon>Pleurodelinae</taxon>
        <taxon>Pleurodeles</taxon>
    </lineage>
</organism>
<comment type="caution">
    <text evidence="2">The sequence shown here is derived from an EMBL/GenBank/DDBJ whole genome shotgun (WGS) entry which is preliminary data.</text>
</comment>
<evidence type="ECO:0000313" key="2">
    <source>
        <dbReference type="EMBL" id="KAJ1156984.1"/>
    </source>
</evidence>